<gene>
    <name evidence="15" type="ORF">Voc01_042970</name>
</gene>
<dbReference type="GO" id="GO:0015833">
    <property type="term" value="P:peptide transport"/>
    <property type="evidence" value="ECO:0007669"/>
    <property type="project" value="UniProtKB-KW"/>
</dbReference>
<dbReference type="Pfam" id="PF12911">
    <property type="entry name" value="OppC_N"/>
    <property type="match status" value="1"/>
</dbReference>
<evidence type="ECO:0000313" key="15">
    <source>
        <dbReference type="EMBL" id="GIJ69380.1"/>
    </source>
</evidence>
<keyword evidence="4" id="KW-0997">Cell inner membrane</keyword>
<dbReference type="GO" id="GO:0055085">
    <property type="term" value="P:transmembrane transport"/>
    <property type="evidence" value="ECO:0007669"/>
    <property type="project" value="InterPro"/>
</dbReference>
<dbReference type="PANTHER" id="PTHR43386">
    <property type="entry name" value="OLIGOPEPTIDE TRANSPORT SYSTEM PERMEASE PROTEIN APPC"/>
    <property type="match status" value="1"/>
</dbReference>
<dbReference type="InterPro" id="IPR050366">
    <property type="entry name" value="BP-dependent_transpt_permease"/>
</dbReference>
<comment type="similarity">
    <text evidence="10">Belongs to the binding-protein-dependent transport system permease family. OppBC subfamily.</text>
</comment>
<comment type="caution">
    <text evidence="15">The sequence shown here is derived from an EMBL/GenBank/DDBJ whole genome shotgun (WGS) entry which is preliminary data.</text>
</comment>
<dbReference type="CDD" id="cd06261">
    <property type="entry name" value="TM_PBP2"/>
    <property type="match status" value="1"/>
</dbReference>
<protein>
    <recommendedName>
        <fullName evidence="11">Oligopeptide transport system permease protein OppC</fullName>
    </recommendedName>
</protein>
<dbReference type="InterPro" id="IPR035906">
    <property type="entry name" value="MetI-like_sf"/>
</dbReference>
<feature type="domain" description="ABC transmembrane type-1" evidence="14">
    <location>
        <begin position="106"/>
        <end position="295"/>
    </location>
</feature>
<evidence type="ECO:0000256" key="9">
    <source>
        <dbReference type="ARBA" id="ARBA00023136"/>
    </source>
</evidence>
<name>A0A8J3ZXN7_9ACTN</name>
<dbReference type="InterPro" id="IPR000515">
    <property type="entry name" value="MetI-like"/>
</dbReference>
<sequence length="311" mass="33342">MTVPGAIPTSTVAPPPSGGERVEREFTVKERKQWQIIASRFFRHRAAVASLIVFILLVLLAYVGPLVWKYDYADLSSPSNIRFSPDNPMGTDSLGHDLFAQVQRGMQQSLLVAFITTLLATGLGAPYGAIAGYFGGRVDTIMMRICDVLLTLPLLLVAGALVTGRGGSVLMVGLVLGLLGWVVDARVVRGVVLSLREQEFIEAAKALGAGPVRIVFKHLLPNATGAIIVQATLNIAAAILAESALSFLGLGVQAPDTSLGVLVNAARAAVETRPWLFYWPGVMIILIALSISFIGDGLRDAFDPRQTRQRR</sequence>
<feature type="transmembrane region" description="Helical" evidence="12">
    <location>
        <begin position="141"/>
        <end position="162"/>
    </location>
</feature>
<evidence type="ECO:0000256" key="4">
    <source>
        <dbReference type="ARBA" id="ARBA00022519"/>
    </source>
</evidence>
<feature type="region of interest" description="Disordered" evidence="13">
    <location>
        <begin position="1"/>
        <end position="22"/>
    </location>
</feature>
<dbReference type="Pfam" id="PF00528">
    <property type="entry name" value="BPD_transp_1"/>
    <property type="match status" value="1"/>
</dbReference>
<keyword evidence="6" id="KW-0571">Peptide transport</keyword>
<dbReference type="GO" id="GO:0005886">
    <property type="term" value="C:plasma membrane"/>
    <property type="evidence" value="ECO:0007669"/>
    <property type="project" value="UniProtKB-SubCell"/>
</dbReference>
<evidence type="ECO:0000256" key="13">
    <source>
        <dbReference type="SAM" id="MobiDB-lite"/>
    </source>
</evidence>
<evidence type="ECO:0000256" key="1">
    <source>
        <dbReference type="ARBA" id="ARBA00004429"/>
    </source>
</evidence>
<evidence type="ECO:0000256" key="10">
    <source>
        <dbReference type="ARBA" id="ARBA00024202"/>
    </source>
</evidence>
<evidence type="ECO:0000313" key="16">
    <source>
        <dbReference type="Proteomes" id="UP000635606"/>
    </source>
</evidence>
<reference evidence="15" key="1">
    <citation type="submission" date="2021-01" db="EMBL/GenBank/DDBJ databases">
        <title>Whole genome shotgun sequence of Virgisporangium ochraceum NBRC 16418.</title>
        <authorList>
            <person name="Komaki H."/>
            <person name="Tamura T."/>
        </authorList>
    </citation>
    <scope>NUCLEOTIDE SEQUENCE</scope>
    <source>
        <strain evidence="15">NBRC 16418</strain>
    </source>
</reference>
<feature type="transmembrane region" description="Helical" evidence="12">
    <location>
        <begin position="46"/>
        <end position="68"/>
    </location>
</feature>
<keyword evidence="5 12" id="KW-0812">Transmembrane</keyword>
<keyword evidence="16" id="KW-1185">Reference proteome</keyword>
<accession>A0A8J3ZXN7</accession>
<keyword evidence="7" id="KW-0653">Protein transport</keyword>
<evidence type="ECO:0000256" key="3">
    <source>
        <dbReference type="ARBA" id="ARBA00022475"/>
    </source>
</evidence>
<dbReference type="SUPFAM" id="SSF161098">
    <property type="entry name" value="MetI-like"/>
    <property type="match status" value="1"/>
</dbReference>
<dbReference type="InterPro" id="IPR025966">
    <property type="entry name" value="OppC_N"/>
</dbReference>
<dbReference type="PANTHER" id="PTHR43386:SF2">
    <property type="entry name" value="OLIGOPEPTIDE TRANSPORT SYSTEM PERMEASE PROTEIN OPPC"/>
    <property type="match status" value="1"/>
</dbReference>
<evidence type="ECO:0000256" key="6">
    <source>
        <dbReference type="ARBA" id="ARBA00022856"/>
    </source>
</evidence>
<feature type="transmembrane region" description="Helical" evidence="12">
    <location>
        <begin position="277"/>
        <end position="298"/>
    </location>
</feature>
<feature type="transmembrane region" description="Helical" evidence="12">
    <location>
        <begin position="168"/>
        <end position="188"/>
    </location>
</feature>
<evidence type="ECO:0000256" key="11">
    <source>
        <dbReference type="ARBA" id="ARBA00072251"/>
    </source>
</evidence>
<keyword evidence="2 12" id="KW-0813">Transport</keyword>
<evidence type="ECO:0000256" key="7">
    <source>
        <dbReference type="ARBA" id="ARBA00022927"/>
    </source>
</evidence>
<feature type="transmembrane region" description="Helical" evidence="12">
    <location>
        <begin position="219"/>
        <end position="241"/>
    </location>
</feature>
<evidence type="ECO:0000256" key="5">
    <source>
        <dbReference type="ARBA" id="ARBA00022692"/>
    </source>
</evidence>
<dbReference type="RefSeq" id="WP_203929305.1">
    <property type="nucleotide sequence ID" value="NZ_BOPH01000061.1"/>
</dbReference>
<evidence type="ECO:0000256" key="12">
    <source>
        <dbReference type="RuleBase" id="RU363032"/>
    </source>
</evidence>
<keyword evidence="3" id="KW-1003">Cell membrane</keyword>
<dbReference type="Gene3D" id="1.10.3720.10">
    <property type="entry name" value="MetI-like"/>
    <property type="match status" value="1"/>
</dbReference>
<dbReference type="AlphaFoldDB" id="A0A8J3ZXN7"/>
<dbReference type="PROSITE" id="PS50928">
    <property type="entry name" value="ABC_TM1"/>
    <property type="match status" value="1"/>
</dbReference>
<keyword evidence="8 12" id="KW-1133">Transmembrane helix</keyword>
<feature type="transmembrane region" description="Helical" evidence="12">
    <location>
        <begin position="110"/>
        <end position="134"/>
    </location>
</feature>
<comment type="subcellular location">
    <subcellularLocation>
        <location evidence="1">Cell inner membrane</location>
        <topology evidence="1">Multi-pass membrane protein</topology>
    </subcellularLocation>
    <subcellularLocation>
        <location evidence="12">Cell membrane</location>
        <topology evidence="12">Multi-pass membrane protein</topology>
    </subcellularLocation>
</comment>
<evidence type="ECO:0000256" key="8">
    <source>
        <dbReference type="ARBA" id="ARBA00022989"/>
    </source>
</evidence>
<dbReference type="EMBL" id="BOPH01000061">
    <property type="protein sequence ID" value="GIJ69380.1"/>
    <property type="molecule type" value="Genomic_DNA"/>
</dbReference>
<evidence type="ECO:0000259" key="14">
    <source>
        <dbReference type="PROSITE" id="PS50928"/>
    </source>
</evidence>
<evidence type="ECO:0000256" key="2">
    <source>
        <dbReference type="ARBA" id="ARBA00022448"/>
    </source>
</evidence>
<keyword evidence="9 12" id="KW-0472">Membrane</keyword>
<organism evidence="15 16">
    <name type="scientific">Virgisporangium ochraceum</name>
    <dbReference type="NCBI Taxonomy" id="65505"/>
    <lineage>
        <taxon>Bacteria</taxon>
        <taxon>Bacillati</taxon>
        <taxon>Actinomycetota</taxon>
        <taxon>Actinomycetes</taxon>
        <taxon>Micromonosporales</taxon>
        <taxon>Micromonosporaceae</taxon>
        <taxon>Virgisporangium</taxon>
    </lineage>
</organism>
<dbReference type="GO" id="GO:0015031">
    <property type="term" value="P:protein transport"/>
    <property type="evidence" value="ECO:0007669"/>
    <property type="project" value="UniProtKB-KW"/>
</dbReference>
<dbReference type="Proteomes" id="UP000635606">
    <property type="component" value="Unassembled WGS sequence"/>
</dbReference>
<proteinExistence type="inferred from homology"/>